<dbReference type="Proteomes" id="UP000674938">
    <property type="component" value="Unassembled WGS sequence"/>
</dbReference>
<dbReference type="Gene3D" id="2.60.40.790">
    <property type="match status" value="1"/>
</dbReference>
<accession>A0A940PD94</accession>
<dbReference type="RefSeq" id="WP_209528389.1">
    <property type="nucleotide sequence ID" value="NZ_JAEEGA010000007.1"/>
</dbReference>
<dbReference type="SUPFAM" id="SSF49764">
    <property type="entry name" value="HSP20-like chaperones"/>
    <property type="match status" value="1"/>
</dbReference>
<proteinExistence type="inferred from homology"/>
<organism evidence="4 5">
    <name type="scientific">Vagococcus allomyrinae</name>
    <dbReference type="NCBI Taxonomy" id="2794353"/>
    <lineage>
        <taxon>Bacteria</taxon>
        <taxon>Bacillati</taxon>
        <taxon>Bacillota</taxon>
        <taxon>Bacilli</taxon>
        <taxon>Lactobacillales</taxon>
        <taxon>Enterococcaceae</taxon>
        <taxon>Vagococcus</taxon>
    </lineage>
</organism>
<evidence type="ECO:0000313" key="4">
    <source>
        <dbReference type="EMBL" id="MBP1041823.1"/>
    </source>
</evidence>
<sequence>MANLISKNSDFMIGGNRFFDDFFGNLVQNDNFNVDVKENQDNFEIKADLPGFSKDNLKVEYDRDVLTITAHRENQIEDKDETGKYIRRERSSSSYQRQFVLKDIDEANINAKFEEGVLHLILPKTANSNKDKKYIEIN</sequence>
<dbReference type="InterPro" id="IPR008978">
    <property type="entry name" value="HSP20-like_chaperone"/>
</dbReference>
<evidence type="ECO:0000259" key="3">
    <source>
        <dbReference type="PROSITE" id="PS01031"/>
    </source>
</evidence>
<gene>
    <name evidence="4" type="ORF">I6N95_12460</name>
</gene>
<dbReference type="PROSITE" id="PS01031">
    <property type="entry name" value="SHSP"/>
    <property type="match status" value="1"/>
</dbReference>
<evidence type="ECO:0000313" key="5">
    <source>
        <dbReference type="Proteomes" id="UP000674938"/>
    </source>
</evidence>
<dbReference type="AlphaFoldDB" id="A0A940PD94"/>
<dbReference type="EMBL" id="JAEEGA010000007">
    <property type="protein sequence ID" value="MBP1041823.1"/>
    <property type="molecule type" value="Genomic_DNA"/>
</dbReference>
<feature type="domain" description="SHSP" evidence="3">
    <location>
        <begin position="25"/>
        <end position="138"/>
    </location>
</feature>
<name>A0A940PD94_9ENTE</name>
<dbReference type="PANTHER" id="PTHR11527">
    <property type="entry name" value="HEAT-SHOCK PROTEIN 20 FAMILY MEMBER"/>
    <property type="match status" value="1"/>
</dbReference>
<dbReference type="InterPro" id="IPR031107">
    <property type="entry name" value="Small_HSP"/>
</dbReference>
<protein>
    <submittedName>
        <fullName evidence="4">Hsp20/alpha crystallin family protein</fullName>
    </submittedName>
</protein>
<comment type="caution">
    <text evidence="4">The sequence shown here is derived from an EMBL/GenBank/DDBJ whole genome shotgun (WGS) entry which is preliminary data.</text>
</comment>
<dbReference type="Pfam" id="PF00011">
    <property type="entry name" value="HSP20"/>
    <property type="match status" value="1"/>
</dbReference>
<comment type="similarity">
    <text evidence="1 2">Belongs to the small heat shock protein (HSP20) family.</text>
</comment>
<evidence type="ECO:0000256" key="1">
    <source>
        <dbReference type="PROSITE-ProRule" id="PRU00285"/>
    </source>
</evidence>
<keyword evidence="5" id="KW-1185">Reference proteome</keyword>
<dbReference type="InterPro" id="IPR002068">
    <property type="entry name" value="A-crystallin/Hsp20_dom"/>
</dbReference>
<dbReference type="CDD" id="cd06471">
    <property type="entry name" value="ACD_LpsHSP_like"/>
    <property type="match status" value="1"/>
</dbReference>
<evidence type="ECO:0000256" key="2">
    <source>
        <dbReference type="RuleBase" id="RU003616"/>
    </source>
</evidence>
<reference evidence="4" key="1">
    <citation type="submission" date="2020-12" db="EMBL/GenBank/DDBJ databases">
        <title>Vagococcus allomyrinae sp. nov. and Enterococcus lavae sp. nov., isolated from the larvae of Allomyrina dichotoma.</title>
        <authorList>
            <person name="Lee S.D."/>
        </authorList>
    </citation>
    <scope>NUCLEOTIDE SEQUENCE</scope>
    <source>
        <strain evidence="4">BWB3-3</strain>
    </source>
</reference>